<evidence type="ECO:0000256" key="2">
    <source>
        <dbReference type="ARBA" id="ARBA00022679"/>
    </source>
</evidence>
<evidence type="ECO:0000256" key="1">
    <source>
        <dbReference type="ARBA" id="ARBA00010688"/>
    </source>
</evidence>
<keyword evidence="3 5" id="KW-0418">Kinase</keyword>
<feature type="domain" description="Carbohydrate kinase PfkB" evidence="4">
    <location>
        <begin position="7"/>
        <end position="210"/>
    </location>
</feature>
<dbReference type="SUPFAM" id="SSF53613">
    <property type="entry name" value="Ribokinase-like"/>
    <property type="match status" value="1"/>
</dbReference>
<dbReference type="CDD" id="cd01166">
    <property type="entry name" value="KdgK"/>
    <property type="match status" value="1"/>
</dbReference>
<name>A0A1D7QHW0_9SPHI</name>
<dbReference type="RefSeq" id="WP_069379875.1">
    <property type="nucleotide sequence ID" value="NZ_CP017141.1"/>
</dbReference>
<dbReference type="InterPro" id="IPR011611">
    <property type="entry name" value="PfkB_dom"/>
</dbReference>
<evidence type="ECO:0000256" key="3">
    <source>
        <dbReference type="ARBA" id="ARBA00022777"/>
    </source>
</evidence>
<dbReference type="InterPro" id="IPR052700">
    <property type="entry name" value="Carb_kinase_PfkB-like"/>
</dbReference>
<dbReference type="KEGG" id="psty:BFS30_14140"/>
<dbReference type="GO" id="GO:0016301">
    <property type="term" value="F:kinase activity"/>
    <property type="evidence" value="ECO:0007669"/>
    <property type="project" value="UniProtKB-KW"/>
</dbReference>
<protein>
    <submittedName>
        <fullName evidence="5">Ribokinase</fullName>
    </submittedName>
</protein>
<evidence type="ECO:0000313" key="5">
    <source>
        <dbReference type="EMBL" id="AOM78210.1"/>
    </source>
</evidence>
<dbReference type="Proteomes" id="UP000094313">
    <property type="component" value="Chromosome"/>
</dbReference>
<dbReference type="OrthoDB" id="9813569at2"/>
<accession>A0A1D7QHW0</accession>
<keyword evidence="6" id="KW-1185">Reference proteome</keyword>
<evidence type="ECO:0000259" key="4">
    <source>
        <dbReference type="Pfam" id="PF00294"/>
    </source>
</evidence>
<proteinExistence type="inferred from homology"/>
<dbReference type="AlphaFoldDB" id="A0A1D7QHW0"/>
<keyword evidence="2" id="KW-0808">Transferase</keyword>
<reference evidence="5 6" key="1">
    <citation type="submission" date="2016-08" db="EMBL/GenBank/DDBJ databases">
        <authorList>
            <person name="Seilhamer J.J."/>
        </authorList>
    </citation>
    <scope>NUCLEOTIDE SEQUENCE [LARGE SCALE GENOMIC DNA]</scope>
    <source>
        <strain evidence="5 6">DX4</strain>
    </source>
</reference>
<dbReference type="PANTHER" id="PTHR43320">
    <property type="entry name" value="SUGAR KINASE"/>
    <property type="match status" value="1"/>
</dbReference>
<dbReference type="Pfam" id="PF00294">
    <property type="entry name" value="PfkB"/>
    <property type="match status" value="1"/>
</dbReference>
<dbReference type="Gene3D" id="3.40.1190.20">
    <property type="match status" value="1"/>
</dbReference>
<evidence type="ECO:0000313" key="6">
    <source>
        <dbReference type="Proteomes" id="UP000094313"/>
    </source>
</evidence>
<dbReference type="EMBL" id="CP017141">
    <property type="protein sequence ID" value="AOM78210.1"/>
    <property type="molecule type" value="Genomic_DNA"/>
</dbReference>
<sequence>MNSTPYITCFGELLLRFNTQLGLRFVQSDAFNIHVAGAEANVAVLLARLGLNSRMVTRVPDNDLAELALAELRKYGVDTTAVLKGGARLGTYYVENGNHIRPTQVIYDRSGSSFSTLRPGMIDWQQLLRSSSLLHWSGVAAAISASAVEVCREAIEIAHQKGVMISADFNYRRKLWDYGKGANEIMPGLLRYCQVAVADLDSAAVYFGIKTREGMSLRDRFEYCFSFLKTKMPLLKTFAMSFRVVEGLNHEYFAGLAHEGNFYYSTVHTLPIVTDQIGTGDAFTAGLLYGISSAFDPQKMINWAVACGVLKQSIYGDWALTNVKEIEAFMESGISTKINR</sequence>
<gene>
    <name evidence="5" type="ORF">BFS30_14140</name>
</gene>
<organism evidence="5 6">
    <name type="scientific">Pedobacter steynii</name>
    <dbReference type="NCBI Taxonomy" id="430522"/>
    <lineage>
        <taxon>Bacteria</taxon>
        <taxon>Pseudomonadati</taxon>
        <taxon>Bacteroidota</taxon>
        <taxon>Sphingobacteriia</taxon>
        <taxon>Sphingobacteriales</taxon>
        <taxon>Sphingobacteriaceae</taxon>
        <taxon>Pedobacter</taxon>
    </lineage>
</organism>
<dbReference type="InterPro" id="IPR029056">
    <property type="entry name" value="Ribokinase-like"/>
</dbReference>
<dbReference type="PANTHER" id="PTHR43320:SF2">
    <property type="entry name" value="2-DEHYDRO-3-DEOXYGLUCONOKINASE_2-DEHYDRO-3-DEOXYGALACTONOKINASE"/>
    <property type="match status" value="1"/>
</dbReference>
<comment type="similarity">
    <text evidence="1">Belongs to the carbohydrate kinase PfkB family.</text>
</comment>